<dbReference type="InterPro" id="IPR023780">
    <property type="entry name" value="Chromo_domain"/>
</dbReference>
<feature type="region of interest" description="Disordered" evidence="3">
    <location>
        <begin position="234"/>
        <end position="270"/>
    </location>
</feature>
<dbReference type="InterPro" id="IPR017984">
    <property type="entry name" value="Chromo_dom_subgr"/>
</dbReference>
<dbReference type="Gene3D" id="2.40.50.40">
    <property type="match status" value="2"/>
</dbReference>
<dbReference type="Pfam" id="PF00385">
    <property type="entry name" value="Chromo"/>
    <property type="match status" value="2"/>
</dbReference>
<dbReference type="CDD" id="cd00024">
    <property type="entry name" value="CD_CSD"/>
    <property type="match status" value="2"/>
</dbReference>
<dbReference type="SMART" id="SM00298">
    <property type="entry name" value="CHROMO"/>
    <property type="match status" value="2"/>
</dbReference>
<proteinExistence type="predicted"/>
<dbReference type="InterPro" id="IPR051219">
    <property type="entry name" value="Heterochromatin_chromo-domain"/>
</dbReference>
<accession>A0A1B6FGX5</accession>
<dbReference type="PRINTS" id="PR00504">
    <property type="entry name" value="CHROMODOMAIN"/>
</dbReference>
<gene>
    <name evidence="5" type="ORF">g.21203</name>
</gene>
<comment type="subcellular location">
    <subcellularLocation>
        <location evidence="1">Nucleus</location>
    </subcellularLocation>
</comment>
<evidence type="ECO:0000313" key="5">
    <source>
        <dbReference type="EMBL" id="JAS49437.1"/>
    </source>
</evidence>
<dbReference type="EMBL" id="GECZ01020332">
    <property type="protein sequence ID" value="JAS49437.1"/>
    <property type="molecule type" value="Transcribed_RNA"/>
</dbReference>
<dbReference type="GO" id="GO:0005634">
    <property type="term" value="C:nucleus"/>
    <property type="evidence" value="ECO:0007669"/>
    <property type="project" value="UniProtKB-SubCell"/>
</dbReference>
<evidence type="ECO:0000256" key="1">
    <source>
        <dbReference type="ARBA" id="ARBA00004123"/>
    </source>
</evidence>
<organism evidence="5">
    <name type="scientific">Cuerna arida</name>
    <dbReference type="NCBI Taxonomy" id="1464854"/>
    <lineage>
        <taxon>Eukaryota</taxon>
        <taxon>Metazoa</taxon>
        <taxon>Ecdysozoa</taxon>
        <taxon>Arthropoda</taxon>
        <taxon>Hexapoda</taxon>
        <taxon>Insecta</taxon>
        <taxon>Pterygota</taxon>
        <taxon>Neoptera</taxon>
        <taxon>Paraneoptera</taxon>
        <taxon>Hemiptera</taxon>
        <taxon>Auchenorrhyncha</taxon>
        <taxon>Membracoidea</taxon>
        <taxon>Cicadellidae</taxon>
        <taxon>Cicadellinae</taxon>
        <taxon>Proconiini</taxon>
        <taxon>Cuerna</taxon>
    </lineage>
</organism>
<feature type="compositionally biased region" description="Basic residues" evidence="3">
    <location>
        <begin position="331"/>
        <end position="351"/>
    </location>
</feature>
<dbReference type="InterPro" id="IPR000953">
    <property type="entry name" value="Chromo/chromo_shadow_dom"/>
</dbReference>
<dbReference type="InterPro" id="IPR016197">
    <property type="entry name" value="Chromo-like_dom_sf"/>
</dbReference>
<evidence type="ECO:0000256" key="2">
    <source>
        <dbReference type="ARBA" id="ARBA00023242"/>
    </source>
</evidence>
<evidence type="ECO:0000259" key="4">
    <source>
        <dbReference type="PROSITE" id="PS50013"/>
    </source>
</evidence>
<dbReference type="PANTHER" id="PTHR22812">
    <property type="entry name" value="CHROMOBOX PROTEIN"/>
    <property type="match status" value="1"/>
</dbReference>
<feature type="region of interest" description="Disordered" evidence="3">
    <location>
        <begin position="1"/>
        <end position="75"/>
    </location>
</feature>
<dbReference type="PROSITE" id="PS00598">
    <property type="entry name" value="CHROMO_1"/>
    <property type="match status" value="2"/>
</dbReference>
<feature type="region of interest" description="Disordered" evidence="3">
    <location>
        <begin position="121"/>
        <end position="192"/>
    </location>
</feature>
<sequence length="351" mass="39348">MVKSKKNLKKEKAADSATDVETKDEGAVENQPEDEVAQNEDTSTKKRGKAKKEIETTILQKDPHSSQLQSPVLTVDPPVPSVKGVNNLCSSSSCGSPFSSYLDSPFLGWIVSLLRWIEPASQDETENGEETETKENGEVATEKKKPAAEKKVKATKRAAAKPATEPARKSSRTPKPVAKQNGEEESYEVEKLLDSKEIRGKTHFLVRWKGYSKGDDTWEDEKDLNCPELLQKFKAENTNAKSKPKKRSASKSPSKTPVKKAKSSPKKDYEVEEVVGMRVKNGKKEFRIRWKGYKADDDTWEPEKHLSCQDLIKAYLDEHKDDVVETTTKKTPTKKAKTPIKSSKGKKTKRK</sequence>
<feature type="compositionally biased region" description="Basic and acidic residues" evidence="3">
    <location>
        <begin position="131"/>
        <end position="152"/>
    </location>
</feature>
<name>A0A1B6FGX5_9HEMI</name>
<feature type="compositionally biased region" description="Basic and acidic residues" evidence="3">
    <location>
        <begin position="10"/>
        <end position="26"/>
    </location>
</feature>
<evidence type="ECO:0000256" key="3">
    <source>
        <dbReference type="SAM" id="MobiDB-lite"/>
    </source>
</evidence>
<feature type="domain" description="Chromo" evidence="4">
    <location>
        <begin position="187"/>
        <end position="245"/>
    </location>
</feature>
<feature type="region of interest" description="Disordered" evidence="3">
    <location>
        <begin position="325"/>
        <end position="351"/>
    </location>
</feature>
<dbReference type="InterPro" id="IPR023779">
    <property type="entry name" value="Chromodomain_CS"/>
</dbReference>
<reference evidence="5" key="1">
    <citation type="submission" date="2015-11" db="EMBL/GenBank/DDBJ databases">
        <title>De novo transcriptome assembly of four potential Pierce s Disease insect vectors from Arizona vineyards.</title>
        <authorList>
            <person name="Tassone E.E."/>
        </authorList>
    </citation>
    <scope>NUCLEOTIDE SEQUENCE</scope>
</reference>
<dbReference type="AlphaFoldDB" id="A0A1B6FGX5"/>
<protein>
    <recommendedName>
        <fullName evidence="4">Chromo domain-containing protein</fullName>
    </recommendedName>
</protein>
<dbReference type="GO" id="GO:0005694">
    <property type="term" value="C:chromosome"/>
    <property type="evidence" value="ECO:0007669"/>
    <property type="project" value="UniProtKB-ARBA"/>
</dbReference>
<feature type="domain" description="Chromo" evidence="4">
    <location>
        <begin position="269"/>
        <end position="327"/>
    </location>
</feature>
<keyword evidence="2" id="KW-0539">Nucleus</keyword>
<feature type="compositionally biased region" description="Acidic residues" evidence="3">
    <location>
        <begin position="121"/>
        <end position="130"/>
    </location>
</feature>
<dbReference type="SUPFAM" id="SSF54160">
    <property type="entry name" value="Chromo domain-like"/>
    <property type="match status" value="2"/>
</dbReference>
<dbReference type="PROSITE" id="PS50013">
    <property type="entry name" value="CHROMO_2"/>
    <property type="match status" value="2"/>
</dbReference>